<evidence type="ECO:0000313" key="2">
    <source>
        <dbReference type="EMBL" id="GJN14689.1"/>
    </source>
</evidence>
<dbReference type="AlphaFoldDB" id="A0AAV5DWW2"/>
<dbReference type="EMBL" id="BQKI01000071">
    <property type="protein sequence ID" value="GJN14689.1"/>
    <property type="molecule type" value="Genomic_DNA"/>
</dbReference>
<keyword evidence="3" id="KW-1185">Reference proteome</keyword>
<sequence length="84" mass="9158">MTNKNSELGKIITYRRYERNAGPSPPCGVGAVLAEHLLTPRRTTWSLERRRPTTSCLPSGGYRRFRRRPSRGEAAGAAAATGGS</sequence>
<proteinExistence type="predicted"/>
<protein>
    <submittedName>
        <fullName evidence="2">Uncharacterized protein</fullName>
    </submittedName>
</protein>
<reference evidence="2" key="1">
    <citation type="journal article" date="2018" name="DNA Res.">
        <title>Multiple hybrid de novo genome assembly of finger millet, an orphan allotetraploid crop.</title>
        <authorList>
            <person name="Hatakeyama M."/>
            <person name="Aluri S."/>
            <person name="Balachadran M.T."/>
            <person name="Sivarajan S.R."/>
            <person name="Patrignani A."/>
            <person name="Gruter S."/>
            <person name="Poveda L."/>
            <person name="Shimizu-Inatsugi R."/>
            <person name="Baeten J."/>
            <person name="Francoijs K.J."/>
            <person name="Nataraja K.N."/>
            <person name="Reddy Y.A.N."/>
            <person name="Phadnis S."/>
            <person name="Ravikumar R.L."/>
            <person name="Schlapbach R."/>
            <person name="Sreeman S.M."/>
            <person name="Shimizu K.K."/>
        </authorList>
    </citation>
    <scope>NUCLEOTIDE SEQUENCE</scope>
</reference>
<organism evidence="2 3">
    <name type="scientific">Eleusine coracana subsp. coracana</name>
    <dbReference type="NCBI Taxonomy" id="191504"/>
    <lineage>
        <taxon>Eukaryota</taxon>
        <taxon>Viridiplantae</taxon>
        <taxon>Streptophyta</taxon>
        <taxon>Embryophyta</taxon>
        <taxon>Tracheophyta</taxon>
        <taxon>Spermatophyta</taxon>
        <taxon>Magnoliopsida</taxon>
        <taxon>Liliopsida</taxon>
        <taxon>Poales</taxon>
        <taxon>Poaceae</taxon>
        <taxon>PACMAD clade</taxon>
        <taxon>Chloridoideae</taxon>
        <taxon>Cynodonteae</taxon>
        <taxon>Eleusininae</taxon>
        <taxon>Eleusine</taxon>
    </lineage>
</organism>
<evidence type="ECO:0000313" key="3">
    <source>
        <dbReference type="Proteomes" id="UP001054889"/>
    </source>
</evidence>
<reference evidence="2" key="2">
    <citation type="submission" date="2021-12" db="EMBL/GenBank/DDBJ databases">
        <title>Resequencing data analysis of finger millet.</title>
        <authorList>
            <person name="Hatakeyama M."/>
            <person name="Aluri S."/>
            <person name="Balachadran M.T."/>
            <person name="Sivarajan S.R."/>
            <person name="Poveda L."/>
            <person name="Shimizu-Inatsugi R."/>
            <person name="Schlapbach R."/>
            <person name="Sreeman S.M."/>
            <person name="Shimizu K.K."/>
        </authorList>
    </citation>
    <scope>NUCLEOTIDE SEQUENCE</scope>
</reference>
<feature type="compositionally biased region" description="Low complexity" evidence="1">
    <location>
        <begin position="72"/>
        <end position="84"/>
    </location>
</feature>
<evidence type="ECO:0000256" key="1">
    <source>
        <dbReference type="SAM" id="MobiDB-lite"/>
    </source>
</evidence>
<gene>
    <name evidence="2" type="primary">gb01544</name>
    <name evidence="2" type="ORF">PR202_gb01544</name>
</gene>
<dbReference type="Proteomes" id="UP001054889">
    <property type="component" value="Unassembled WGS sequence"/>
</dbReference>
<accession>A0AAV5DWW2</accession>
<comment type="caution">
    <text evidence="2">The sequence shown here is derived from an EMBL/GenBank/DDBJ whole genome shotgun (WGS) entry which is preliminary data.</text>
</comment>
<feature type="region of interest" description="Disordered" evidence="1">
    <location>
        <begin position="48"/>
        <end position="84"/>
    </location>
</feature>
<name>A0AAV5DWW2_ELECO</name>